<organism evidence="2 3">
    <name type="scientific">Rhodococcus pseudokoreensis</name>
    <dbReference type="NCBI Taxonomy" id="2811421"/>
    <lineage>
        <taxon>Bacteria</taxon>
        <taxon>Bacillati</taxon>
        <taxon>Actinomycetota</taxon>
        <taxon>Actinomycetes</taxon>
        <taxon>Mycobacteriales</taxon>
        <taxon>Nocardiaceae</taxon>
        <taxon>Rhodococcus</taxon>
    </lineage>
</organism>
<gene>
    <name evidence="2" type="ORF">JWS13_27065</name>
</gene>
<feature type="compositionally biased region" description="Basic residues" evidence="1">
    <location>
        <begin position="145"/>
        <end position="154"/>
    </location>
</feature>
<evidence type="ECO:0000256" key="1">
    <source>
        <dbReference type="SAM" id="MobiDB-lite"/>
    </source>
</evidence>
<keyword evidence="3" id="KW-1185">Reference proteome</keyword>
<sequence>MRPAPQEIISGISRILKETIEPQLTDEHALSRLREIRSVLAQVDWNDTTTKLGIETESIAAVLENWRGWAEADDARAAEFATQRTRLDELTDESRRSPRYETFAALDARHARYGQLVVDVSSATSRWARGGDGRAESAEPILHSLRQHYSSRRG</sequence>
<reference evidence="2 3" key="2">
    <citation type="journal article" date="2022" name="Arch. Microbiol.">
        <title>Rhodococcus pseudokoreensis sp. nov. isolated from the rhizosphere of young M26 apple rootstocks.</title>
        <authorList>
            <person name="Kampfer P."/>
            <person name="Glaeser S.P."/>
            <person name="Blom J."/>
            <person name="Wolf J."/>
            <person name="Benning S."/>
            <person name="Schloter M."/>
            <person name="Neumann-Schaal M."/>
        </authorList>
    </citation>
    <scope>NUCLEOTIDE SEQUENCE [LARGE SCALE GENOMIC DNA]</scope>
    <source>
        <strain evidence="2 3">R79</strain>
    </source>
</reference>
<protein>
    <submittedName>
        <fullName evidence="2">Uncharacterized protein</fullName>
    </submittedName>
</protein>
<feature type="region of interest" description="Disordered" evidence="1">
    <location>
        <begin position="126"/>
        <end position="154"/>
    </location>
</feature>
<name>A0A974W6B3_9NOCA</name>
<accession>A0A974W6B3</accession>
<dbReference type="RefSeq" id="WP_206008407.1">
    <property type="nucleotide sequence ID" value="NZ_CP070619.1"/>
</dbReference>
<dbReference type="EMBL" id="CP070619">
    <property type="protein sequence ID" value="QSE92039.1"/>
    <property type="molecule type" value="Genomic_DNA"/>
</dbReference>
<dbReference type="Proteomes" id="UP000662986">
    <property type="component" value="Chromosome"/>
</dbReference>
<evidence type="ECO:0000313" key="3">
    <source>
        <dbReference type="Proteomes" id="UP000662986"/>
    </source>
</evidence>
<proteinExistence type="predicted"/>
<evidence type="ECO:0000313" key="2">
    <source>
        <dbReference type="EMBL" id="QSE92039.1"/>
    </source>
</evidence>
<reference evidence="2 3" key="1">
    <citation type="journal article" date="2021" name="Microbiol. Resour. Announc.">
        <title>Complete Genome Sequences of Two Rhodococcus sp. Strains with Large and Linear Chromosomes, Isolated from Apple Rhizosphere.</title>
        <authorList>
            <person name="Benning S."/>
            <person name="Brugnone N."/>
            <person name="Siani R."/>
            <person name="Kublik S."/>
            <person name="Schloter M."/>
            <person name="Rad V."/>
        </authorList>
    </citation>
    <scope>NUCLEOTIDE SEQUENCE [LARGE SCALE GENOMIC DNA]</scope>
    <source>
        <strain evidence="2 3">R79</strain>
    </source>
</reference>